<evidence type="ECO:0000313" key="2">
    <source>
        <dbReference type="Proteomes" id="UP000308600"/>
    </source>
</evidence>
<dbReference type="EMBL" id="ML208283">
    <property type="protein sequence ID" value="TFK72608.1"/>
    <property type="molecule type" value="Genomic_DNA"/>
</dbReference>
<protein>
    <submittedName>
        <fullName evidence="1">Uncharacterized protein</fullName>
    </submittedName>
</protein>
<organism evidence="1 2">
    <name type="scientific">Pluteus cervinus</name>
    <dbReference type="NCBI Taxonomy" id="181527"/>
    <lineage>
        <taxon>Eukaryota</taxon>
        <taxon>Fungi</taxon>
        <taxon>Dikarya</taxon>
        <taxon>Basidiomycota</taxon>
        <taxon>Agaricomycotina</taxon>
        <taxon>Agaricomycetes</taxon>
        <taxon>Agaricomycetidae</taxon>
        <taxon>Agaricales</taxon>
        <taxon>Pluteineae</taxon>
        <taxon>Pluteaceae</taxon>
        <taxon>Pluteus</taxon>
    </lineage>
</organism>
<name>A0ACD3B2U0_9AGAR</name>
<accession>A0ACD3B2U0</accession>
<proteinExistence type="predicted"/>
<evidence type="ECO:0000313" key="1">
    <source>
        <dbReference type="EMBL" id="TFK72608.1"/>
    </source>
</evidence>
<dbReference type="Proteomes" id="UP000308600">
    <property type="component" value="Unassembled WGS sequence"/>
</dbReference>
<reference evidence="1 2" key="1">
    <citation type="journal article" date="2019" name="Nat. Ecol. Evol.">
        <title>Megaphylogeny resolves global patterns of mushroom evolution.</title>
        <authorList>
            <person name="Varga T."/>
            <person name="Krizsan K."/>
            <person name="Foldi C."/>
            <person name="Dima B."/>
            <person name="Sanchez-Garcia M."/>
            <person name="Sanchez-Ramirez S."/>
            <person name="Szollosi G.J."/>
            <person name="Szarkandi J.G."/>
            <person name="Papp V."/>
            <person name="Albert L."/>
            <person name="Andreopoulos W."/>
            <person name="Angelini C."/>
            <person name="Antonin V."/>
            <person name="Barry K.W."/>
            <person name="Bougher N.L."/>
            <person name="Buchanan P."/>
            <person name="Buyck B."/>
            <person name="Bense V."/>
            <person name="Catcheside P."/>
            <person name="Chovatia M."/>
            <person name="Cooper J."/>
            <person name="Damon W."/>
            <person name="Desjardin D."/>
            <person name="Finy P."/>
            <person name="Geml J."/>
            <person name="Haridas S."/>
            <person name="Hughes K."/>
            <person name="Justo A."/>
            <person name="Karasinski D."/>
            <person name="Kautmanova I."/>
            <person name="Kiss B."/>
            <person name="Kocsube S."/>
            <person name="Kotiranta H."/>
            <person name="LaButti K.M."/>
            <person name="Lechner B.E."/>
            <person name="Liimatainen K."/>
            <person name="Lipzen A."/>
            <person name="Lukacs Z."/>
            <person name="Mihaltcheva S."/>
            <person name="Morgado L.N."/>
            <person name="Niskanen T."/>
            <person name="Noordeloos M.E."/>
            <person name="Ohm R.A."/>
            <person name="Ortiz-Santana B."/>
            <person name="Ovrebo C."/>
            <person name="Racz N."/>
            <person name="Riley R."/>
            <person name="Savchenko A."/>
            <person name="Shiryaev A."/>
            <person name="Soop K."/>
            <person name="Spirin V."/>
            <person name="Szebenyi C."/>
            <person name="Tomsovsky M."/>
            <person name="Tulloss R.E."/>
            <person name="Uehling J."/>
            <person name="Grigoriev I.V."/>
            <person name="Vagvolgyi C."/>
            <person name="Papp T."/>
            <person name="Martin F.M."/>
            <person name="Miettinen O."/>
            <person name="Hibbett D.S."/>
            <person name="Nagy L.G."/>
        </authorList>
    </citation>
    <scope>NUCLEOTIDE SEQUENCE [LARGE SCALE GENOMIC DNA]</scope>
    <source>
        <strain evidence="1 2">NL-1719</strain>
    </source>
</reference>
<keyword evidence="2" id="KW-1185">Reference proteome</keyword>
<gene>
    <name evidence="1" type="ORF">BDN72DRAFT_762917</name>
</gene>
<sequence>MTRLMNEITEKVDWHIKIFNETITNKWKAEALATPNVDISERMVDWCIEELRWKAKLPIFTEHGAISIYEGDVVKSDVAIPRSLKEALRNAVAPLEDVPEDQRDWHPGSDDQVLDLVHPSLFPLVYGTSRILPDSLTTLEDCVKRCGEGVIVPVPNSLQNNFYSEKFQWLPCEVDVSGDQAKITSYINNLHPQKHTKLYKIVEDVITRTIPLWNTTLTPLRADRWRSNRIPFEGPSFYPLPKKNLPRQKKDEDATDFEFRKEQWIRDNRQVIQPEPGHGTFTPPTVPNITHFVEQYLEPSGGLKAEKTVDLKRDYGHRGLQVIVKLANIHLTPESPNYPGGTWHVEGQRNERICASAIYYFDNQNITSNSLAFRQMSDDDLEGANYDQDDHGWLTTIFGLKQDGSLLQNVGGIETKEGRIITFPNTLQHQVQPFTLADPTRPGHRKILALFLVDPNIRIISTANVPCQRQDWWDEVAGEARAKKQEDGFPITLEDAKRLREELMDERKDFVIGHQDAMETVTISLCEH</sequence>